<comment type="cofactor">
    <cofactor evidence="4">
        <name>heme</name>
        <dbReference type="ChEBI" id="CHEBI:30413"/>
    </cofactor>
</comment>
<dbReference type="PRINTS" id="PR00465">
    <property type="entry name" value="EP450IV"/>
</dbReference>
<keyword evidence="6" id="KW-1133">Transmembrane helix</keyword>
<dbReference type="PROSITE" id="PS00086">
    <property type="entry name" value="CYTOCHROME_P450"/>
    <property type="match status" value="1"/>
</dbReference>
<comment type="caution">
    <text evidence="7">The sequence shown here is derived from an EMBL/GenBank/DDBJ whole genome shotgun (WGS) entry which is preliminary data.</text>
</comment>
<feature type="binding site" description="axial binding residue" evidence="4">
    <location>
        <position position="325"/>
    </location>
    <ligand>
        <name>heme</name>
        <dbReference type="ChEBI" id="CHEBI:30413"/>
    </ligand>
    <ligandPart>
        <name>Fe</name>
        <dbReference type="ChEBI" id="CHEBI:18248"/>
    </ligandPart>
</feature>
<dbReference type="Proteomes" id="UP000655225">
    <property type="component" value="Unassembled WGS sequence"/>
</dbReference>
<dbReference type="InterPro" id="IPR001128">
    <property type="entry name" value="Cyt_P450"/>
</dbReference>
<dbReference type="AlphaFoldDB" id="A0A834YDP6"/>
<keyword evidence="6" id="KW-0472">Membrane</keyword>
<evidence type="ECO:0000256" key="5">
    <source>
        <dbReference type="RuleBase" id="RU000461"/>
    </source>
</evidence>
<dbReference type="GO" id="GO:0020037">
    <property type="term" value="F:heme binding"/>
    <property type="evidence" value="ECO:0007669"/>
    <property type="project" value="InterPro"/>
</dbReference>
<keyword evidence="8" id="KW-1185">Reference proteome</keyword>
<keyword evidence="2 4" id="KW-0479">Metal-binding</keyword>
<name>A0A834YDP6_TETSI</name>
<evidence type="ECO:0000256" key="4">
    <source>
        <dbReference type="PIRSR" id="PIRSR602403-1"/>
    </source>
</evidence>
<organism evidence="7 8">
    <name type="scientific">Tetracentron sinense</name>
    <name type="common">Spur-leaf</name>
    <dbReference type="NCBI Taxonomy" id="13715"/>
    <lineage>
        <taxon>Eukaryota</taxon>
        <taxon>Viridiplantae</taxon>
        <taxon>Streptophyta</taxon>
        <taxon>Embryophyta</taxon>
        <taxon>Tracheophyta</taxon>
        <taxon>Spermatophyta</taxon>
        <taxon>Magnoliopsida</taxon>
        <taxon>Trochodendrales</taxon>
        <taxon>Trochodendraceae</taxon>
        <taxon>Tetracentron</taxon>
    </lineage>
</organism>
<evidence type="ECO:0000256" key="2">
    <source>
        <dbReference type="ARBA" id="ARBA00022723"/>
    </source>
</evidence>
<dbReference type="GO" id="GO:0016705">
    <property type="term" value="F:oxidoreductase activity, acting on paired donors, with incorporation or reduction of molecular oxygen"/>
    <property type="evidence" value="ECO:0007669"/>
    <property type="project" value="InterPro"/>
</dbReference>
<evidence type="ECO:0000256" key="3">
    <source>
        <dbReference type="ARBA" id="ARBA00023004"/>
    </source>
</evidence>
<evidence type="ECO:0000313" key="8">
    <source>
        <dbReference type="Proteomes" id="UP000655225"/>
    </source>
</evidence>
<reference evidence="7 8" key="1">
    <citation type="submission" date="2020-04" db="EMBL/GenBank/DDBJ databases">
        <title>Plant Genome Project.</title>
        <authorList>
            <person name="Zhang R.-G."/>
        </authorList>
    </citation>
    <scope>NUCLEOTIDE SEQUENCE [LARGE SCALE GENOMIC DNA]</scope>
    <source>
        <strain evidence="7">YNK0</strain>
        <tissue evidence="7">Leaf</tissue>
    </source>
</reference>
<gene>
    <name evidence="7" type="ORF">HHK36_027800</name>
</gene>
<keyword evidence="6" id="KW-0812">Transmembrane</keyword>
<evidence type="ECO:0000256" key="6">
    <source>
        <dbReference type="SAM" id="Phobius"/>
    </source>
</evidence>
<keyword evidence="5" id="KW-0503">Monooxygenase</keyword>
<dbReference type="Pfam" id="PF00067">
    <property type="entry name" value="p450"/>
    <property type="match status" value="1"/>
</dbReference>
<accession>A0A834YDP6</accession>
<proteinExistence type="inferred from homology"/>
<dbReference type="GO" id="GO:0005506">
    <property type="term" value="F:iron ion binding"/>
    <property type="evidence" value="ECO:0007669"/>
    <property type="project" value="InterPro"/>
</dbReference>
<evidence type="ECO:0008006" key="9">
    <source>
        <dbReference type="Google" id="ProtNLM"/>
    </source>
</evidence>
<dbReference type="OrthoDB" id="1055148at2759"/>
<feature type="transmembrane region" description="Helical" evidence="6">
    <location>
        <begin position="13"/>
        <end position="30"/>
    </location>
</feature>
<evidence type="ECO:0000256" key="1">
    <source>
        <dbReference type="ARBA" id="ARBA00010617"/>
    </source>
</evidence>
<keyword evidence="5" id="KW-0560">Oxidoreductase</keyword>
<sequence>MEGMASTLLSGETYLLIPILLLLPFLFLIFKHIRKPFPSRFPPLPPGPYPWPIIGNLLHMGKKPHVALAQLGQAHGPLISLRLGTQLLIVGSSPAAATEILKIHDRLLCGRHVPHVSYAKSLDHNHLSLGWTFECNERWKFLRTLCRTELFAPKIIDAQTNPREKKVKEMVGFLCSKEGEVVRVREVVFATIFNFLGNIFVSEDFITFDGGEKDGSMSGLLRRIIELWTTPNISDLYPILGGFDLQGLNKKAMECFRRICATCQVMNYTIPKDSQVIVNVWAMGRDPAIWEDPLTFKPERFLNSDLDFKGNDFEFVPFGGGRRICPGLPMAVRQIHLTLASLIHKFEWSLPHNMQPNQLDMNEKFGLTLQKEHPLLLIPKLRM</sequence>
<dbReference type="EMBL" id="JABCRI010000021">
    <property type="protein sequence ID" value="KAF8380318.1"/>
    <property type="molecule type" value="Genomic_DNA"/>
</dbReference>
<evidence type="ECO:0000313" key="7">
    <source>
        <dbReference type="EMBL" id="KAF8380318.1"/>
    </source>
</evidence>
<dbReference type="Gene3D" id="1.10.630.10">
    <property type="entry name" value="Cytochrome P450"/>
    <property type="match status" value="2"/>
</dbReference>
<dbReference type="InterPro" id="IPR002403">
    <property type="entry name" value="Cyt_P450_E_grp-IV"/>
</dbReference>
<dbReference type="OMA" id="MECFRRI"/>
<keyword evidence="3 4" id="KW-0408">Iron</keyword>
<dbReference type="GO" id="GO:0004497">
    <property type="term" value="F:monooxygenase activity"/>
    <property type="evidence" value="ECO:0007669"/>
    <property type="project" value="UniProtKB-KW"/>
</dbReference>
<dbReference type="InterPro" id="IPR036396">
    <property type="entry name" value="Cyt_P450_sf"/>
</dbReference>
<dbReference type="PANTHER" id="PTHR47950:SF6">
    <property type="entry name" value="CYTOCHROME P450"/>
    <property type="match status" value="1"/>
</dbReference>
<protein>
    <recommendedName>
        <fullName evidence="9">Cytochrome P450</fullName>
    </recommendedName>
</protein>
<dbReference type="PANTHER" id="PTHR47950">
    <property type="entry name" value="CYTOCHROME P450, FAMILY 76, SUBFAMILY C, POLYPEPTIDE 5-RELATED"/>
    <property type="match status" value="1"/>
</dbReference>
<keyword evidence="4 5" id="KW-0349">Heme</keyword>
<comment type="similarity">
    <text evidence="1 5">Belongs to the cytochrome P450 family.</text>
</comment>
<dbReference type="InterPro" id="IPR017972">
    <property type="entry name" value="Cyt_P450_CS"/>
</dbReference>
<dbReference type="SUPFAM" id="SSF48264">
    <property type="entry name" value="Cytochrome P450"/>
    <property type="match status" value="1"/>
</dbReference>